<dbReference type="Pfam" id="PF06938">
    <property type="entry name" value="DUF1285_N"/>
    <property type="match status" value="1"/>
</dbReference>
<keyword evidence="4" id="KW-1185">Reference proteome</keyword>
<dbReference type="Gene3D" id="2.30.270.10">
    <property type="entry name" value="duf1285 protein"/>
    <property type="match status" value="1"/>
</dbReference>
<feature type="domain" description="DUF1285" evidence="1">
    <location>
        <begin position="28"/>
        <end position="94"/>
    </location>
</feature>
<reference evidence="4" key="1">
    <citation type="journal article" date="2019" name="Int. J. Syst. Evol. Microbiol.">
        <title>The Global Catalogue of Microorganisms (GCM) 10K type strain sequencing project: providing services to taxonomists for standard genome sequencing and annotation.</title>
        <authorList>
            <consortium name="The Broad Institute Genomics Platform"/>
            <consortium name="The Broad Institute Genome Sequencing Center for Infectious Disease"/>
            <person name="Wu L."/>
            <person name="Ma J."/>
        </authorList>
    </citation>
    <scope>NUCLEOTIDE SEQUENCE [LARGE SCALE GENOMIC DNA]</scope>
    <source>
        <strain evidence="4">JCM 17727</strain>
    </source>
</reference>
<organism evidence="3 4">
    <name type="scientific">Kangiella taiwanensis</name>
    <dbReference type="NCBI Taxonomy" id="1079179"/>
    <lineage>
        <taxon>Bacteria</taxon>
        <taxon>Pseudomonadati</taxon>
        <taxon>Pseudomonadota</taxon>
        <taxon>Gammaproteobacteria</taxon>
        <taxon>Kangiellales</taxon>
        <taxon>Kangiellaceae</taxon>
        <taxon>Kangiella</taxon>
    </lineage>
</organism>
<evidence type="ECO:0000313" key="4">
    <source>
        <dbReference type="Proteomes" id="UP001501294"/>
    </source>
</evidence>
<dbReference type="InterPro" id="IPR048341">
    <property type="entry name" value="DUF1285_N"/>
</dbReference>
<dbReference type="Proteomes" id="UP001501294">
    <property type="component" value="Unassembled WGS sequence"/>
</dbReference>
<dbReference type="RefSeq" id="WP_223576802.1">
    <property type="nucleotide sequence ID" value="NZ_BAABFU010000001.1"/>
</dbReference>
<evidence type="ECO:0000313" key="3">
    <source>
        <dbReference type="EMBL" id="GAA4346928.1"/>
    </source>
</evidence>
<dbReference type="InterPro" id="IPR010707">
    <property type="entry name" value="DUF1285"/>
</dbReference>
<name>A0ABP8HXS2_9GAMM</name>
<dbReference type="InterPro" id="IPR048342">
    <property type="entry name" value="DUF1285_C"/>
</dbReference>
<protein>
    <submittedName>
        <fullName evidence="3">DUF1285 domain-containing protein</fullName>
    </submittedName>
</protein>
<dbReference type="EMBL" id="BAABFU010000001">
    <property type="protein sequence ID" value="GAA4346928.1"/>
    <property type="molecule type" value="Genomic_DNA"/>
</dbReference>
<evidence type="ECO:0000259" key="2">
    <source>
        <dbReference type="Pfam" id="PF21028"/>
    </source>
</evidence>
<evidence type="ECO:0000259" key="1">
    <source>
        <dbReference type="Pfam" id="PF06938"/>
    </source>
</evidence>
<dbReference type="InterPro" id="IPR023361">
    <property type="entry name" value="DUF1285_beta_roll_sf"/>
</dbReference>
<dbReference type="PIRSF" id="PIRSF029557">
    <property type="entry name" value="UCP029557"/>
    <property type="match status" value="1"/>
</dbReference>
<gene>
    <name evidence="3" type="ORF">GCM10023150_08780</name>
</gene>
<proteinExistence type="predicted"/>
<accession>A0ABP8HXS2</accession>
<dbReference type="Pfam" id="PF21028">
    <property type="entry name" value="DUF1285_C"/>
    <property type="match status" value="1"/>
</dbReference>
<dbReference type="Gene3D" id="3.10.540.10">
    <property type="entry name" value="duf1285 like domain"/>
    <property type="match status" value="1"/>
</dbReference>
<comment type="caution">
    <text evidence="3">The sequence shown here is derived from an EMBL/GenBank/DDBJ whole genome shotgun (WGS) entry which is preliminary data.</text>
</comment>
<feature type="domain" description="DUF1285" evidence="2">
    <location>
        <begin position="95"/>
        <end position="189"/>
    </location>
</feature>
<sequence>MSNENGNNPDFNNILSEITKAQGKNQLPPVDKWNPDFCGDMDLVIKRDGTWHYQNSPIGRQRLVKLFSTVLKKEGDNYFLVTPVEKLGIKVEDAPFLVTRMDLEDTEKGPVIVFHDNCDNSFPLSSQHALWVEQDQKTGEPSPYVTVRSNLHALIHRNVFYELVEIAEEQVIDGAKHLGVISAGEFYSLGTI</sequence>